<organism evidence="2 3">
    <name type="scientific">Rangifer tarandus platyrhynchus</name>
    <name type="common">Svalbard reindeer</name>
    <dbReference type="NCBI Taxonomy" id="3082113"/>
    <lineage>
        <taxon>Eukaryota</taxon>
        <taxon>Metazoa</taxon>
        <taxon>Chordata</taxon>
        <taxon>Craniata</taxon>
        <taxon>Vertebrata</taxon>
        <taxon>Euteleostomi</taxon>
        <taxon>Mammalia</taxon>
        <taxon>Eutheria</taxon>
        <taxon>Laurasiatheria</taxon>
        <taxon>Artiodactyla</taxon>
        <taxon>Ruminantia</taxon>
        <taxon>Pecora</taxon>
        <taxon>Cervidae</taxon>
        <taxon>Odocoileinae</taxon>
        <taxon>Rangifer</taxon>
    </lineage>
</organism>
<dbReference type="EMBL" id="OX459938">
    <property type="protein sequence ID" value="CAI9160936.1"/>
    <property type="molecule type" value="Genomic_DNA"/>
</dbReference>
<feature type="compositionally biased region" description="Pro residues" evidence="1">
    <location>
        <begin position="56"/>
        <end position="68"/>
    </location>
</feature>
<sequence length="165" mass="17254">MRGWVCVTPDATPAEEPGQPDREKRGGCRLIQSCYSLSVSAVVNTAGFPLMLSPPLEVPEAPPPPPRDSSPETLRLEGGGPRSDRTAVGPLLSLLGAIQCPDPTDEDLQEGAFGAALCELARLSLAVLKDKSLAPRVGLEAGLLLGPSSIVCVRQHLGCADVEVH</sequence>
<proteinExistence type="predicted"/>
<evidence type="ECO:0000256" key="1">
    <source>
        <dbReference type="SAM" id="MobiDB-lite"/>
    </source>
</evidence>
<gene>
    <name evidence="2" type="ORF">MRATA1EN1_LOCUS9898</name>
</gene>
<feature type="region of interest" description="Disordered" evidence="1">
    <location>
        <begin position="55"/>
        <end position="86"/>
    </location>
</feature>
<name>A0ABN8YM21_RANTA</name>
<evidence type="ECO:0000313" key="3">
    <source>
        <dbReference type="Proteomes" id="UP001176941"/>
    </source>
</evidence>
<evidence type="ECO:0000313" key="2">
    <source>
        <dbReference type="EMBL" id="CAI9160936.1"/>
    </source>
</evidence>
<dbReference type="Proteomes" id="UP001176941">
    <property type="component" value="Chromosome 2"/>
</dbReference>
<protein>
    <submittedName>
        <fullName evidence="2">Uncharacterized protein</fullName>
    </submittedName>
</protein>
<keyword evidence="3" id="KW-1185">Reference proteome</keyword>
<accession>A0ABN8YM21</accession>
<reference evidence="2" key="1">
    <citation type="submission" date="2023-04" db="EMBL/GenBank/DDBJ databases">
        <authorList>
            <consortium name="ELIXIR-Norway"/>
        </authorList>
    </citation>
    <scope>NUCLEOTIDE SEQUENCE [LARGE SCALE GENOMIC DNA]</scope>
</reference>
<feature type="region of interest" description="Disordered" evidence="1">
    <location>
        <begin position="1"/>
        <end position="25"/>
    </location>
</feature>